<dbReference type="CDD" id="cd03257">
    <property type="entry name" value="ABC_NikE_OppD_transporters"/>
    <property type="match status" value="1"/>
</dbReference>
<dbReference type="RefSeq" id="WP_344033605.1">
    <property type="nucleotide sequence ID" value="NZ_BAAAOB010000006.1"/>
</dbReference>
<protein>
    <submittedName>
        <fullName evidence="9">ABC transporter ATP-binding protein</fullName>
    </submittedName>
</protein>
<evidence type="ECO:0000256" key="5">
    <source>
        <dbReference type="ARBA" id="ARBA00022741"/>
    </source>
</evidence>
<organism evidence="9 10">
    <name type="scientific">Leucobacter iarius</name>
    <dbReference type="NCBI Taxonomy" id="333963"/>
    <lineage>
        <taxon>Bacteria</taxon>
        <taxon>Bacillati</taxon>
        <taxon>Actinomycetota</taxon>
        <taxon>Actinomycetes</taxon>
        <taxon>Micrococcales</taxon>
        <taxon>Microbacteriaceae</taxon>
        <taxon>Leucobacter</taxon>
    </lineage>
</organism>
<dbReference type="InterPro" id="IPR003593">
    <property type="entry name" value="AAA+_ATPase"/>
</dbReference>
<dbReference type="NCBIfam" id="TIGR01727">
    <property type="entry name" value="oligo_HPY"/>
    <property type="match status" value="1"/>
</dbReference>
<evidence type="ECO:0000256" key="1">
    <source>
        <dbReference type="ARBA" id="ARBA00004202"/>
    </source>
</evidence>
<gene>
    <name evidence="9" type="ORF">GCM10009768_31790</name>
</gene>
<feature type="domain" description="ABC transporter" evidence="8">
    <location>
        <begin position="5"/>
        <end position="253"/>
    </location>
</feature>
<evidence type="ECO:0000313" key="10">
    <source>
        <dbReference type="Proteomes" id="UP001500851"/>
    </source>
</evidence>
<evidence type="ECO:0000256" key="7">
    <source>
        <dbReference type="ARBA" id="ARBA00023136"/>
    </source>
</evidence>
<dbReference type="Gene3D" id="3.40.50.300">
    <property type="entry name" value="P-loop containing nucleotide triphosphate hydrolases"/>
    <property type="match status" value="1"/>
</dbReference>
<keyword evidence="6 9" id="KW-0067">ATP-binding</keyword>
<dbReference type="GO" id="GO:0005524">
    <property type="term" value="F:ATP binding"/>
    <property type="evidence" value="ECO:0007669"/>
    <property type="project" value="UniProtKB-KW"/>
</dbReference>
<dbReference type="EMBL" id="BAAAOB010000006">
    <property type="protein sequence ID" value="GAA1800445.1"/>
    <property type="molecule type" value="Genomic_DNA"/>
</dbReference>
<accession>A0ABP4Y605</accession>
<keyword evidence="7" id="KW-0472">Membrane</keyword>
<dbReference type="InterPro" id="IPR013563">
    <property type="entry name" value="Oligopep_ABC_C"/>
</dbReference>
<evidence type="ECO:0000256" key="3">
    <source>
        <dbReference type="ARBA" id="ARBA00022448"/>
    </source>
</evidence>
<evidence type="ECO:0000256" key="4">
    <source>
        <dbReference type="ARBA" id="ARBA00022475"/>
    </source>
</evidence>
<reference evidence="10" key="1">
    <citation type="journal article" date="2019" name="Int. J. Syst. Evol. Microbiol.">
        <title>The Global Catalogue of Microorganisms (GCM) 10K type strain sequencing project: providing services to taxonomists for standard genome sequencing and annotation.</title>
        <authorList>
            <consortium name="The Broad Institute Genomics Platform"/>
            <consortium name="The Broad Institute Genome Sequencing Center for Infectious Disease"/>
            <person name="Wu L."/>
            <person name="Ma J."/>
        </authorList>
    </citation>
    <scope>NUCLEOTIDE SEQUENCE [LARGE SCALE GENOMIC DNA]</scope>
    <source>
        <strain evidence="10">JCM 14736</strain>
    </source>
</reference>
<keyword evidence="4" id="KW-1003">Cell membrane</keyword>
<dbReference type="SMART" id="SM00382">
    <property type="entry name" value="AAA"/>
    <property type="match status" value="1"/>
</dbReference>
<keyword evidence="10" id="KW-1185">Reference proteome</keyword>
<sequence>MNRLLTIEDLRVTYRSSRGEVPAVRGVSLALDAGRTLGIAGESGSGKSTIASAVLRLHPRSARIEGRVEVCGQDVNALSWGALRRMRWSDAAMVFQGAMHSLNPVLTIGDQVAEPVLVHRPTTTRGAAAHRVAELLEMVGLAAEHAHSYPHMLSGGQKQRVMIAMALACDPRLLVADEPTTALDVKVQAQIMRVLQNLAEELGLGLLLISHDLAVLSSVCDEVVVMHGGIVIEQGPGAELFANAQHPYTRALAGAFPTIGDPDSRYRPQGVGDDPASFEDPAAIREFLSRCAHDDGGCLVHRPEFARFALRDAPDCLRATELGILPADSETETAI</sequence>
<name>A0ABP4Y605_9MICO</name>
<dbReference type="InterPro" id="IPR050388">
    <property type="entry name" value="ABC_Ni/Peptide_Import"/>
</dbReference>
<evidence type="ECO:0000259" key="8">
    <source>
        <dbReference type="PROSITE" id="PS50893"/>
    </source>
</evidence>
<evidence type="ECO:0000313" key="9">
    <source>
        <dbReference type="EMBL" id="GAA1800445.1"/>
    </source>
</evidence>
<keyword evidence="3" id="KW-0813">Transport</keyword>
<keyword evidence="5" id="KW-0547">Nucleotide-binding</keyword>
<dbReference type="PANTHER" id="PTHR43297:SF2">
    <property type="entry name" value="DIPEPTIDE TRANSPORT ATP-BINDING PROTEIN DPPD"/>
    <property type="match status" value="1"/>
</dbReference>
<dbReference type="PROSITE" id="PS00211">
    <property type="entry name" value="ABC_TRANSPORTER_1"/>
    <property type="match status" value="1"/>
</dbReference>
<dbReference type="InterPro" id="IPR027417">
    <property type="entry name" value="P-loop_NTPase"/>
</dbReference>
<dbReference type="Proteomes" id="UP001500851">
    <property type="component" value="Unassembled WGS sequence"/>
</dbReference>
<dbReference type="Pfam" id="PF00005">
    <property type="entry name" value="ABC_tran"/>
    <property type="match status" value="1"/>
</dbReference>
<dbReference type="InterPro" id="IPR003439">
    <property type="entry name" value="ABC_transporter-like_ATP-bd"/>
</dbReference>
<dbReference type="InterPro" id="IPR017871">
    <property type="entry name" value="ABC_transporter-like_CS"/>
</dbReference>
<proteinExistence type="inferred from homology"/>
<dbReference type="PROSITE" id="PS50893">
    <property type="entry name" value="ABC_TRANSPORTER_2"/>
    <property type="match status" value="1"/>
</dbReference>
<dbReference type="Pfam" id="PF08352">
    <property type="entry name" value="oligo_HPY"/>
    <property type="match status" value="1"/>
</dbReference>
<evidence type="ECO:0000256" key="6">
    <source>
        <dbReference type="ARBA" id="ARBA00022840"/>
    </source>
</evidence>
<evidence type="ECO:0000256" key="2">
    <source>
        <dbReference type="ARBA" id="ARBA00005417"/>
    </source>
</evidence>
<dbReference type="PANTHER" id="PTHR43297">
    <property type="entry name" value="OLIGOPEPTIDE TRANSPORT ATP-BINDING PROTEIN APPD"/>
    <property type="match status" value="1"/>
</dbReference>
<comment type="subcellular location">
    <subcellularLocation>
        <location evidence="1">Cell membrane</location>
        <topology evidence="1">Peripheral membrane protein</topology>
    </subcellularLocation>
</comment>
<dbReference type="SUPFAM" id="SSF52540">
    <property type="entry name" value="P-loop containing nucleoside triphosphate hydrolases"/>
    <property type="match status" value="1"/>
</dbReference>
<comment type="caution">
    <text evidence="9">The sequence shown here is derived from an EMBL/GenBank/DDBJ whole genome shotgun (WGS) entry which is preliminary data.</text>
</comment>
<comment type="similarity">
    <text evidence="2">Belongs to the ABC transporter superfamily.</text>
</comment>